<dbReference type="Gene3D" id="3.40.630.30">
    <property type="match status" value="1"/>
</dbReference>
<dbReference type="Pfam" id="PF13302">
    <property type="entry name" value="Acetyltransf_3"/>
    <property type="match status" value="1"/>
</dbReference>
<dbReference type="RefSeq" id="WP_112136609.1">
    <property type="nucleotide sequence ID" value="NZ_CP016181.1"/>
</dbReference>
<gene>
    <name evidence="2" type="ORF">A8139_06370</name>
</gene>
<proteinExistence type="predicted"/>
<dbReference type="InterPro" id="IPR051531">
    <property type="entry name" value="N-acetyltransferase"/>
</dbReference>
<dbReference type="InterPro" id="IPR000182">
    <property type="entry name" value="GNAT_dom"/>
</dbReference>
<organism evidence="2 3">
    <name type="scientific">Marinomonas primoryensis</name>
    <dbReference type="NCBI Taxonomy" id="178399"/>
    <lineage>
        <taxon>Bacteria</taxon>
        <taxon>Pseudomonadati</taxon>
        <taxon>Pseudomonadota</taxon>
        <taxon>Gammaproteobacteria</taxon>
        <taxon>Oceanospirillales</taxon>
        <taxon>Oceanospirillaceae</taxon>
        <taxon>Marinomonas</taxon>
    </lineage>
</organism>
<feature type="domain" description="N-acetyltransferase" evidence="1">
    <location>
        <begin position="5"/>
        <end position="150"/>
    </location>
</feature>
<dbReference type="EMBL" id="CP016181">
    <property type="protein sequence ID" value="AWX99663.1"/>
    <property type="molecule type" value="Genomic_DNA"/>
</dbReference>
<dbReference type="PANTHER" id="PTHR43792:SF1">
    <property type="entry name" value="N-ACETYLTRANSFERASE DOMAIN-CONTAINING PROTEIN"/>
    <property type="match status" value="1"/>
</dbReference>
<evidence type="ECO:0000313" key="2">
    <source>
        <dbReference type="EMBL" id="AWX99663.1"/>
    </source>
</evidence>
<keyword evidence="2" id="KW-0808">Transferase</keyword>
<evidence type="ECO:0000313" key="3">
    <source>
        <dbReference type="Proteomes" id="UP000249898"/>
    </source>
</evidence>
<dbReference type="OrthoDB" id="5358891at2"/>
<evidence type="ECO:0000259" key="1">
    <source>
        <dbReference type="PROSITE" id="PS51186"/>
    </source>
</evidence>
<name>A0A2Z4PRH2_9GAMM</name>
<dbReference type="AlphaFoldDB" id="A0A2Z4PRH2"/>
<reference evidence="2 3" key="1">
    <citation type="submission" date="2016-06" db="EMBL/GenBank/DDBJ databases">
        <title>The sequenced genome of the ice-adhering bacterium Marinomonas primoryensis, from Antarctica.</title>
        <authorList>
            <person name="Graham L."/>
            <person name="Vance T.D.R."/>
            <person name="Davies P.L."/>
        </authorList>
    </citation>
    <scope>NUCLEOTIDE SEQUENCE [LARGE SCALE GENOMIC DNA]</scope>
    <source>
        <strain evidence="2 3">AceL</strain>
    </source>
</reference>
<protein>
    <submittedName>
        <fullName evidence="2">GCN5 family acetyltransferase</fullName>
    </submittedName>
</protein>
<dbReference type="SUPFAM" id="SSF55729">
    <property type="entry name" value="Acyl-CoA N-acyltransferases (Nat)"/>
    <property type="match status" value="1"/>
</dbReference>
<dbReference type="CDD" id="cd04301">
    <property type="entry name" value="NAT_SF"/>
    <property type="match status" value="1"/>
</dbReference>
<dbReference type="PANTHER" id="PTHR43792">
    <property type="entry name" value="GNAT FAMILY, PUTATIVE (AFU_ORTHOLOGUE AFUA_3G00765)-RELATED-RELATED"/>
    <property type="match status" value="1"/>
</dbReference>
<dbReference type="PROSITE" id="PS51186">
    <property type="entry name" value="GNAT"/>
    <property type="match status" value="1"/>
</dbReference>
<dbReference type="Proteomes" id="UP000249898">
    <property type="component" value="Chromosome"/>
</dbReference>
<dbReference type="InterPro" id="IPR016181">
    <property type="entry name" value="Acyl_CoA_acyltransferase"/>
</dbReference>
<accession>A0A2Z4PRH2</accession>
<sequence>MTEQVNLRPVTMADAEDLLVWRNDPETRHASHNTDVISLDTHLAWLEASLNKPEQRRLWIAEVNAKSVGTCRADRIDGAWELSWAVAPNFRGKGVAQKMLSAIIERFQDPLVAEIKVGNIASIKVSERAGFIFDKEEHGVLFYVFPKKPTSSY</sequence>
<dbReference type="GO" id="GO:0016747">
    <property type="term" value="F:acyltransferase activity, transferring groups other than amino-acyl groups"/>
    <property type="evidence" value="ECO:0007669"/>
    <property type="project" value="InterPro"/>
</dbReference>